<dbReference type="GO" id="GO:0008234">
    <property type="term" value="F:cysteine-type peptidase activity"/>
    <property type="evidence" value="ECO:0007669"/>
    <property type="project" value="InterPro"/>
</dbReference>
<dbReference type="InterPro" id="IPR013128">
    <property type="entry name" value="Peptidase_C1A"/>
</dbReference>
<dbReference type="SMART" id="SM00645">
    <property type="entry name" value="Pept_C1"/>
    <property type="match status" value="1"/>
</dbReference>
<dbReference type="InterPro" id="IPR000668">
    <property type="entry name" value="Peptidase_C1A_C"/>
</dbReference>
<comment type="similarity">
    <text evidence="1">Belongs to the peptidase C1 family.</text>
</comment>
<dbReference type="PANTHER" id="PTHR12411">
    <property type="entry name" value="CYSTEINE PROTEASE FAMILY C1-RELATED"/>
    <property type="match status" value="1"/>
</dbReference>
<reference evidence="5" key="1">
    <citation type="submission" date="2010-06" db="EMBL/GenBank/DDBJ databases">
        <authorList>
            <person name="Jiang H."/>
            <person name="Abraham K."/>
            <person name="Ali S."/>
            <person name="Alsbrooks S.L."/>
            <person name="Anim B.N."/>
            <person name="Anosike U.S."/>
            <person name="Attaway T."/>
            <person name="Bandaranaike D.P."/>
            <person name="Battles P.K."/>
            <person name="Bell S.N."/>
            <person name="Bell A.V."/>
            <person name="Beltran B."/>
            <person name="Bickham C."/>
            <person name="Bustamante Y."/>
            <person name="Caleb T."/>
            <person name="Canada A."/>
            <person name="Cardenas V."/>
            <person name="Carter K."/>
            <person name="Chacko J."/>
            <person name="Chandrabose M.N."/>
            <person name="Chavez D."/>
            <person name="Chavez A."/>
            <person name="Chen L."/>
            <person name="Chu H.-S."/>
            <person name="Claassen K.J."/>
            <person name="Cockrell R."/>
            <person name="Collins M."/>
            <person name="Cooper J.A."/>
            <person name="Cree A."/>
            <person name="Curry S.M."/>
            <person name="Da Y."/>
            <person name="Dao M.D."/>
            <person name="Das B."/>
            <person name="Davila M.-L."/>
            <person name="Davy-Carroll L."/>
            <person name="Denson S."/>
            <person name="Dinh H."/>
            <person name="Ebong V.E."/>
            <person name="Edwards J.R."/>
            <person name="Egan A."/>
            <person name="El-Daye J."/>
            <person name="Escobedo L."/>
            <person name="Fernandez S."/>
            <person name="Fernando P.R."/>
            <person name="Flagg N."/>
            <person name="Forbes L.D."/>
            <person name="Fowler R.G."/>
            <person name="Fu Q."/>
            <person name="Gabisi R.A."/>
            <person name="Ganer J."/>
            <person name="Garbino Pronczuk A."/>
            <person name="Garcia R.M."/>
            <person name="Garner T."/>
            <person name="Garrett T.E."/>
            <person name="Gonzalez D.A."/>
            <person name="Hamid H."/>
            <person name="Hawkins E.S."/>
            <person name="Hirani K."/>
            <person name="Hogues M.E."/>
            <person name="Hollins B."/>
            <person name="Hsiao C.-H."/>
            <person name="Jabil R."/>
            <person name="James M.L."/>
            <person name="Jhangiani S.N."/>
            <person name="Johnson B."/>
            <person name="Johnson Q."/>
            <person name="Joshi V."/>
            <person name="Kalu J.B."/>
            <person name="Kam C."/>
            <person name="Kashfia A."/>
            <person name="Keebler J."/>
            <person name="Kisamo H."/>
            <person name="Kovar C.L."/>
            <person name="Lago L.A."/>
            <person name="Lai C.-Y."/>
            <person name="Laidlaw J."/>
            <person name="Lara F."/>
            <person name="Le T.-K."/>
            <person name="Lee S.L."/>
            <person name="Legall F.H."/>
            <person name="Lemon S.J."/>
            <person name="Lewis L.R."/>
            <person name="Li B."/>
            <person name="Liu Y."/>
            <person name="Liu Y.-S."/>
            <person name="Lopez J."/>
            <person name="Lozado R.J."/>
            <person name="Lu J."/>
            <person name="Madu R.C."/>
            <person name="Maheshwari M."/>
            <person name="Maheshwari R."/>
            <person name="Malloy K."/>
            <person name="Martinez E."/>
            <person name="Mathew T."/>
            <person name="Mercado I.C."/>
            <person name="Mercado C."/>
            <person name="Meyer B."/>
            <person name="Montgomery K."/>
            <person name="Morgan M.B."/>
            <person name="Munidasa M."/>
            <person name="Nazareth L.V."/>
            <person name="Nelson J."/>
            <person name="Ng B.M."/>
            <person name="Nguyen N.B."/>
            <person name="Nguyen P.Q."/>
            <person name="Nguyen T."/>
            <person name="Obregon M."/>
            <person name="Okwuonu G.O."/>
            <person name="Onwere C.G."/>
            <person name="Orozco G."/>
            <person name="Parra A."/>
            <person name="Patel S."/>
            <person name="Patil S."/>
            <person name="Perez A."/>
            <person name="Perez Y."/>
            <person name="Pham C."/>
            <person name="Primus E.L."/>
            <person name="Pu L.-L."/>
            <person name="Puazo M."/>
            <person name="Qin X."/>
            <person name="Quiroz J.B."/>
            <person name="Reese J."/>
            <person name="Richards S."/>
            <person name="Rives C.M."/>
            <person name="Robberts R."/>
            <person name="Ruiz S.J."/>
            <person name="Ruiz M.J."/>
            <person name="Santibanez J."/>
            <person name="Schneider B.W."/>
            <person name="Sisson I."/>
            <person name="Smith M."/>
            <person name="Sodergren E."/>
            <person name="Song X.-Z."/>
            <person name="Song B.B."/>
            <person name="Summersgill H."/>
            <person name="Thelus R."/>
            <person name="Thornton R.D."/>
            <person name="Trejos Z.Y."/>
            <person name="Usmani K."/>
            <person name="Vattathil S."/>
            <person name="Villasana D."/>
            <person name="Walker D.L."/>
            <person name="Wang S."/>
            <person name="Wang K."/>
            <person name="White C.S."/>
            <person name="Williams A.C."/>
            <person name="Williamson J."/>
            <person name="Wilson K."/>
            <person name="Woghiren I.O."/>
            <person name="Woodworth J.R."/>
            <person name="Worley K.C."/>
            <person name="Wright R.A."/>
            <person name="Wu W."/>
            <person name="Young L."/>
            <person name="Zhang L."/>
            <person name="Zhang J."/>
            <person name="Zhu Y."/>
            <person name="Muzny D.M."/>
            <person name="Weinstock G."/>
            <person name="Gibbs R.A."/>
        </authorList>
    </citation>
    <scope>NUCLEOTIDE SEQUENCE [LARGE SCALE GENOMIC DNA]</scope>
    <source>
        <strain evidence="5">LSR1</strain>
    </source>
</reference>
<evidence type="ECO:0000256" key="2">
    <source>
        <dbReference type="ARBA" id="ARBA00023157"/>
    </source>
</evidence>
<feature type="domain" description="SMB" evidence="3">
    <location>
        <begin position="150"/>
        <end position="201"/>
    </location>
</feature>
<proteinExistence type="inferred from homology"/>
<dbReference type="PROSITE" id="PS50958">
    <property type="entry name" value="SMB_2"/>
    <property type="match status" value="1"/>
</dbReference>
<name>A0A8R2F9C0_ACYPI</name>
<organism evidence="4 5">
    <name type="scientific">Acyrthosiphon pisum</name>
    <name type="common">Pea aphid</name>
    <dbReference type="NCBI Taxonomy" id="7029"/>
    <lineage>
        <taxon>Eukaryota</taxon>
        <taxon>Metazoa</taxon>
        <taxon>Ecdysozoa</taxon>
        <taxon>Arthropoda</taxon>
        <taxon>Hexapoda</taxon>
        <taxon>Insecta</taxon>
        <taxon>Pterygota</taxon>
        <taxon>Neoptera</taxon>
        <taxon>Paraneoptera</taxon>
        <taxon>Hemiptera</taxon>
        <taxon>Sternorrhyncha</taxon>
        <taxon>Aphidomorpha</taxon>
        <taxon>Aphidoidea</taxon>
        <taxon>Aphididae</taxon>
        <taxon>Macrosiphini</taxon>
        <taxon>Acyrthosiphon</taxon>
    </lineage>
</organism>
<dbReference type="OrthoDB" id="3789175at2759"/>
<dbReference type="GeneID" id="100159077"/>
<dbReference type="RefSeq" id="XP_008183647.2">
    <property type="nucleotide sequence ID" value="XM_008185425.2"/>
</dbReference>
<dbReference type="Pfam" id="PF00112">
    <property type="entry name" value="Peptidase_C1"/>
    <property type="match status" value="1"/>
</dbReference>
<evidence type="ECO:0000313" key="5">
    <source>
        <dbReference type="Proteomes" id="UP000007819"/>
    </source>
</evidence>
<sequence length="581" mass="66224">MPKFNKKQLAMIALILDDEEKNCNRTKKKWVRKMFTERKFVGEFHTLFKELEDEEISFYKYFRMSQSQFYVLLTKIQPKIQKQNTTYISRSNKSQRKINGLFKMKAGHQNCNQMTVIAVAAMVVTLSCSLKIVAADERIADDLAGDYCANVGCCGERQDDVCSAPILGTRCYCDDFCYLNRTGSDDCCPDFMSVCKGVESLPPEPLKNPKLQYYTEKPNCNLGEVMNINCNECRCQKINDTPTLICNHSECLIDPSLLDAIRTQSRQFGWSAKNYSVFWGVTYDNGLKWRLGTLQPPEKILQVVPLKAVFHQDYQLPSSFDLRKVFGDKITDPIDQGWCGASWAISTAQVTTDRFVIMTKGLMRDALSPKHLLSCNNDLQRGCQGGHLTSAWNWVMTFGLVTEECYPWDGRATDCAVSNQRSNNNLIVTCPRSAKTSPLRRVGLMYRVATEEGIMYEIMNWGSVQAMMKVSKEFFMYESGVYKCSKLDLGSKTGYHTVRIVGWGEEQQNGRTVKYWIVSNSWGLWWGESGYFRILKGTNECQIEDFVVAAMPDIDNFCNISDQSFRENASYTLNGTKIDIS</sequence>
<dbReference type="InterPro" id="IPR001212">
    <property type="entry name" value="Somatomedin_B_dom"/>
</dbReference>
<protein>
    <recommendedName>
        <fullName evidence="3">SMB domain-containing protein</fullName>
    </recommendedName>
</protein>
<keyword evidence="2" id="KW-1015">Disulfide bond</keyword>
<dbReference type="GO" id="GO:0006508">
    <property type="term" value="P:proteolysis"/>
    <property type="evidence" value="ECO:0007669"/>
    <property type="project" value="InterPro"/>
</dbReference>
<reference evidence="4" key="2">
    <citation type="submission" date="2022-06" db="UniProtKB">
        <authorList>
            <consortium name="EnsemblMetazoa"/>
        </authorList>
    </citation>
    <scope>IDENTIFICATION</scope>
</reference>
<keyword evidence="5" id="KW-1185">Reference proteome</keyword>
<dbReference type="SUPFAM" id="SSF54001">
    <property type="entry name" value="Cysteine proteinases"/>
    <property type="match status" value="1"/>
</dbReference>
<dbReference type="AlphaFoldDB" id="A0A8R2F9C0"/>
<dbReference type="Gene3D" id="3.90.70.10">
    <property type="entry name" value="Cysteine proteinases"/>
    <property type="match status" value="1"/>
</dbReference>
<evidence type="ECO:0000256" key="1">
    <source>
        <dbReference type="ARBA" id="ARBA00008455"/>
    </source>
</evidence>
<dbReference type="EnsemblMetazoa" id="XM_008185425.2">
    <property type="protein sequence ID" value="XP_008183647.2"/>
    <property type="gene ID" value="LOC100159077"/>
</dbReference>
<dbReference type="InterPro" id="IPR038765">
    <property type="entry name" value="Papain-like_cys_pep_sf"/>
</dbReference>
<accession>A0A8R2F9C0</accession>
<dbReference type="Proteomes" id="UP000007819">
    <property type="component" value="Chromosome A1"/>
</dbReference>
<evidence type="ECO:0000313" key="4">
    <source>
        <dbReference type="EnsemblMetazoa" id="XP_008183647.2"/>
    </source>
</evidence>
<evidence type="ECO:0000259" key="3">
    <source>
        <dbReference type="PROSITE" id="PS50958"/>
    </source>
</evidence>